<gene>
    <name evidence="1" type="ORF">SAMN05216210_0816</name>
</gene>
<dbReference type="STRING" id="1434072.SAMN05216210_0816"/>
<dbReference type="Pfam" id="PF06853">
    <property type="entry name" value="DUF1249"/>
    <property type="match status" value="1"/>
</dbReference>
<organism evidence="1 2">
    <name type="scientific">Halopseudomonas salegens</name>
    <dbReference type="NCBI Taxonomy" id="1434072"/>
    <lineage>
        <taxon>Bacteria</taxon>
        <taxon>Pseudomonadati</taxon>
        <taxon>Pseudomonadota</taxon>
        <taxon>Gammaproteobacteria</taxon>
        <taxon>Pseudomonadales</taxon>
        <taxon>Pseudomonadaceae</taxon>
        <taxon>Halopseudomonas</taxon>
    </lineage>
</organism>
<dbReference type="InterPro" id="IPR009659">
    <property type="entry name" value="DUF1249"/>
</dbReference>
<sequence length="152" mass="18119">MMALRRRRYSVDLAGLQAICEMNYLRLQRLMPNWQERDQWQIVLQHADQPGQTLLIQIIERCRYTSTVRLHYPRRNPWLHALQMEVRLYHDANMAEVVAAYDQRRFSGVYPYPNEQMLQPDEKHQLNVFLGEWLGHCQRLGQSGQVITLDAL</sequence>
<reference evidence="2" key="1">
    <citation type="submission" date="2016-10" db="EMBL/GenBank/DDBJ databases">
        <authorList>
            <person name="Varghese N."/>
            <person name="Submissions S."/>
        </authorList>
    </citation>
    <scope>NUCLEOTIDE SEQUENCE [LARGE SCALE GENOMIC DNA]</scope>
    <source>
        <strain evidence="2">CECT 8338</strain>
    </source>
</reference>
<dbReference type="EMBL" id="LT629787">
    <property type="protein sequence ID" value="SDT95684.1"/>
    <property type="molecule type" value="Genomic_DNA"/>
</dbReference>
<dbReference type="AlphaFoldDB" id="A0A1H2EKT9"/>
<keyword evidence="2" id="KW-1185">Reference proteome</keyword>
<dbReference type="PANTHER" id="PTHR38774:SF1">
    <property type="entry name" value="CYTOPLASMIC PROTEIN"/>
    <property type="match status" value="1"/>
</dbReference>
<dbReference type="Proteomes" id="UP000243924">
    <property type="component" value="Chromosome I"/>
</dbReference>
<evidence type="ECO:0000313" key="1">
    <source>
        <dbReference type="EMBL" id="SDT95684.1"/>
    </source>
</evidence>
<name>A0A1H2EKT9_9GAMM</name>
<dbReference type="RefSeq" id="WP_407920095.1">
    <property type="nucleotide sequence ID" value="NZ_LT629787.1"/>
</dbReference>
<evidence type="ECO:0008006" key="3">
    <source>
        <dbReference type="Google" id="ProtNLM"/>
    </source>
</evidence>
<proteinExistence type="predicted"/>
<evidence type="ECO:0000313" key="2">
    <source>
        <dbReference type="Proteomes" id="UP000243924"/>
    </source>
</evidence>
<dbReference type="PANTHER" id="PTHR38774">
    <property type="entry name" value="CYTOPLASMIC PROTEIN-RELATED"/>
    <property type="match status" value="1"/>
</dbReference>
<protein>
    <recommendedName>
        <fullName evidence="3">DUF1249 domain-containing protein</fullName>
    </recommendedName>
</protein>
<accession>A0A1H2EKT9</accession>